<dbReference type="STRING" id="490622.A0A395NWD6"/>
<comment type="caution">
    <text evidence="1">The sequence shown here is derived from an EMBL/GenBank/DDBJ whole genome shotgun (WGS) entry which is preliminary data.</text>
</comment>
<name>A0A395NWD6_TRIAR</name>
<reference evidence="1 2" key="1">
    <citation type="journal article" date="2018" name="PLoS Pathog.">
        <title>Evolution of structural diversity of trichothecenes, a family of toxins produced by plant pathogenic and entomopathogenic fungi.</title>
        <authorList>
            <person name="Proctor R.H."/>
            <person name="McCormick S.P."/>
            <person name="Kim H.S."/>
            <person name="Cardoza R.E."/>
            <person name="Stanley A.M."/>
            <person name="Lindo L."/>
            <person name="Kelly A."/>
            <person name="Brown D.W."/>
            <person name="Lee T."/>
            <person name="Vaughan M.M."/>
            <person name="Alexander N.J."/>
            <person name="Busman M."/>
            <person name="Gutierrez S."/>
        </authorList>
    </citation>
    <scope>NUCLEOTIDE SEQUENCE [LARGE SCALE GENOMIC DNA]</scope>
    <source>
        <strain evidence="1 2">IBT 40837</strain>
    </source>
</reference>
<dbReference type="OrthoDB" id="4802432at2759"/>
<accession>A0A395NWD6</accession>
<organism evidence="1 2">
    <name type="scientific">Trichoderma arundinaceum</name>
    <dbReference type="NCBI Taxonomy" id="490622"/>
    <lineage>
        <taxon>Eukaryota</taxon>
        <taxon>Fungi</taxon>
        <taxon>Dikarya</taxon>
        <taxon>Ascomycota</taxon>
        <taxon>Pezizomycotina</taxon>
        <taxon>Sordariomycetes</taxon>
        <taxon>Hypocreomycetidae</taxon>
        <taxon>Hypocreales</taxon>
        <taxon>Hypocreaceae</taxon>
        <taxon>Trichoderma</taxon>
    </lineage>
</organism>
<dbReference type="AlphaFoldDB" id="A0A395NWD6"/>
<proteinExistence type="predicted"/>
<sequence length="371" mass="42855">MDLATDPVESPSSITKVTSWASLPVEVRQMILSLVGLPTSGRRYNGLGSPKVARFATVCWEWQVFFETCTFRRLVLSPDSLSKFDSIIRRDDARLGYIRKLWLRVQLSKYECPDCDEPEDEATQHCNNMIFTTCIQSLLGTLKLWDPVKHGAEGLALMLSASSPSDTEHRFNRCEIKDGYPFHYTEDLDLAPGVVDFHRTNIADPFNRHFHRGCPPPLHNGHVKRVQGTPLRLEPQRDERGRFISQYKSLPAVPMIKGLVMRRQFRRDIHVETLSWLLGRSFVALEWFRFERTISSEPHKQTSFDRGFQLRLLPSLPKTLHQLSFTQWEIPKIDRGDGLEEIGFEVSSHAQDYLPREMAKLSQKLEQFYPP</sequence>
<evidence type="ECO:0000313" key="1">
    <source>
        <dbReference type="EMBL" id="RFU80354.1"/>
    </source>
</evidence>
<protein>
    <submittedName>
        <fullName evidence="1">F-box domain-containing</fullName>
    </submittedName>
</protein>
<gene>
    <name evidence="1" type="ORF">TARUN_1820</name>
</gene>
<dbReference type="EMBL" id="PXOA01000113">
    <property type="protein sequence ID" value="RFU80354.1"/>
    <property type="molecule type" value="Genomic_DNA"/>
</dbReference>
<keyword evidence="2" id="KW-1185">Reference proteome</keyword>
<evidence type="ECO:0000313" key="2">
    <source>
        <dbReference type="Proteomes" id="UP000266272"/>
    </source>
</evidence>
<dbReference type="Proteomes" id="UP000266272">
    <property type="component" value="Unassembled WGS sequence"/>
</dbReference>